<dbReference type="RefSeq" id="WP_194370865.1">
    <property type="nucleotide sequence ID" value="NZ_CP063767.1"/>
</dbReference>
<protein>
    <submittedName>
        <fullName evidence="2">Glycosyltransferase</fullName>
    </submittedName>
</protein>
<evidence type="ECO:0000313" key="3">
    <source>
        <dbReference type="Proteomes" id="UP000593735"/>
    </source>
</evidence>
<reference evidence="2 3" key="1">
    <citation type="submission" date="2020-10" db="EMBL/GenBank/DDBJ databases">
        <title>Olsenella immobilis sp.nov., isolated from the mud in a fermentation cellar used for the production of Chinese strong-flavoured liquor.</title>
        <authorList>
            <person name="Lu L."/>
        </authorList>
    </citation>
    <scope>NUCLEOTIDE SEQUENCE [LARGE SCALE GENOMIC DNA]</scope>
    <source>
        <strain evidence="2 3">LZLJ-2</strain>
    </source>
</reference>
<dbReference type="InterPro" id="IPR001173">
    <property type="entry name" value="Glyco_trans_2-like"/>
</dbReference>
<dbReference type="Proteomes" id="UP000593735">
    <property type="component" value="Chromosome"/>
</dbReference>
<organism evidence="2 3">
    <name type="scientific">Thermophilibacter immobilis</name>
    <dbReference type="NCBI Taxonomy" id="2779519"/>
    <lineage>
        <taxon>Bacteria</taxon>
        <taxon>Bacillati</taxon>
        <taxon>Actinomycetota</taxon>
        <taxon>Coriobacteriia</taxon>
        <taxon>Coriobacteriales</taxon>
        <taxon>Atopobiaceae</taxon>
        <taxon>Thermophilibacter</taxon>
    </lineage>
</organism>
<dbReference type="InterPro" id="IPR029044">
    <property type="entry name" value="Nucleotide-diphossugar_trans"/>
</dbReference>
<proteinExistence type="predicted"/>
<dbReference type="Pfam" id="PF00535">
    <property type="entry name" value="Glycos_transf_2"/>
    <property type="match status" value="1"/>
</dbReference>
<evidence type="ECO:0000259" key="1">
    <source>
        <dbReference type="Pfam" id="PF00535"/>
    </source>
</evidence>
<dbReference type="EMBL" id="CP063767">
    <property type="protein sequence ID" value="QOY60429.1"/>
    <property type="molecule type" value="Genomic_DNA"/>
</dbReference>
<sequence>MSTNNAEVERDLVSVVVPIYNVKKTLDECLGSIESQTHERLEIICVNDGSTDGSSALAHAHAARDPRVLVVDKPNEGYGASCNRGMGMARGTWVAIVEPDDVLEPTCYEELLACAEKHGGARDVDVVRCAYWRVFEDSQGADGPRTTCPYKGRVHPRHQPFSVGDGVELLRHHPAVWSGVYRRDYLAQRRIRFVEAPGSGWVDNPFLVESLCRTDKICYLDRPLYVYREHALDDASAFAARFPLVPLTRWNDMLDAAALAGVDDARVISALALRGVNYALITVGAAGDAPGVRELVESSLRRIDEDVVMAEPRISPAGKRLYARACGLPGPKASPLPHYAHLAGEALYRVRTNGLGLALRTARARLADRE</sequence>
<dbReference type="AlphaFoldDB" id="A0A7S7M7Y6"/>
<dbReference type="CDD" id="cd00761">
    <property type="entry name" value="Glyco_tranf_GTA_type"/>
    <property type="match status" value="1"/>
</dbReference>
<dbReference type="GO" id="GO:0016758">
    <property type="term" value="F:hexosyltransferase activity"/>
    <property type="evidence" value="ECO:0007669"/>
    <property type="project" value="UniProtKB-ARBA"/>
</dbReference>
<dbReference type="PANTHER" id="PTHR22916:SF3">
    <property type="entry name" value="UDP-GLCNAC:BETAGAL BETA-1,3-N-ACETYLGLUCOSAMINYLTRANSFERASE-LIKE PROTEIN 1"/>
    <property type="match status" value="1"/>
</dbReference>
<dbReference type="PANTHER" id="PTHR22916">
    <property type="entry name" value="GLYCOSYLTRANSFERASE"/>
    <property type="match status" value="1"/>
</dbReference>
<dbReference type="SUPFAM" id="SSF53448">
    <property type="entry name" value="Nucleotide-diphospho-sugar transferases"/>
    <property type="match status" value="1"/>
</dbReference>
<dbReference type="Gene3D" id="3.90.550.10">
    <property type="entry name" value="Spore Coat Polysaccharide Biosynthesis Protein SpsA, Chain A"/>
    <property type="match status" value="1"/>
</dbReference>
<keyword evidence="3" id="KW-1185">Reference proteome</keyword>
<dbReference type="KEGG" id="tio:INP52_08495"/>
<feature type="domain" description="Glycosyltransferase 2-like" evidence="1">
    <location>
        <begin position="14"/>
        <end position="127"/>
    </location>
</feature>
<name>A0A7S7M7Y6_9ACTN</name>
<gene>
    <name evidence="2" type="ORF">INP52_08495</name>
</gene>
<accession>A0A7S7M7Y6</accession>
<keyword evidence="2" id="KW-0808">Transferase</keyword>
<evidence type="ECO:0000313" key="2">
    <source>
        <dbReference type="EMBL" id="QOY60429.1"/>
    </source>
</evidence>